<dbReference type="Proteomes" id="UP000295008">
    <property type="component" value="Unassembled WGS sequence"/>
</dbReference>
<keyword evidence="7" id="KW-1185">Reference proteome</keyword>
<evidence type="ECO:0000256" key="2">
    <source>
        <dbReference type="ARBA" id="ARBA00022840"/>
    </source>
</evidence>
<dbReference type="SMART" id="SM00487">
    <property type="entry name" value="DEXDc"/>
    <property type="match status" value="1"/>
</dbReference>
<dbReference type="InterPro" id="IPR006935">
    <property type="entry name" value="Helicase/UvrB_N"/>
</dbReference>
<dbReference type="GO" id="GO:0006310">
    <property type="term" value="P:DNA recombination"/>
    <property type="evidence" value="ECO:0007669"/>
    <property type="project" value="TreeGrafter"/>
</dbReference>
<reference evidence="6 7" key="1">
    <citation type="submission" date="2019-03" db="EMBL/GenBank/DDBJ databases">
        <title>Genomic Encyclopedia of Type Strains, Phase IV (KMG-IV): sequencing the most valuable type-strain genomes for metagenomic binning, comparative biology and taxonomic classification.</title>
        <authorList>
            <person name="Goeker M."/>
        </authorList>
    </citation>
    <scope>NUCLEOTIDE SEQUENCE [LARGE SCALE GENOMIC DNA]</scope>
    <source>
        <strain evidence="6 7">LX-B</strain>
    </source>
</reference>
<dbReference type="InterPro" id="IPR014001">
    <property type="entry name" value="Helicase_ATP-bd"/>
</dbReference>
<dbReference type="InterPro" id="IPR027417">
    <property type="entry name" value="P-loop_NTPase"/>
</dbReference>
<dbReference type="PANTHER" id="PTHR30580:SF1">
    <property type="entry name" value="COMF OPERON PROTEIN 1"/>
    <property type="match status" value="1"/>
</dbReference>
<evidence type="ECO:0000256" key="3">
    <source>
        <dbReference type="ARBA" id="ARBA00023125"/>
    </source>
</evidence>
<keyword evidence="2" id="KW-0067">ATP-binding</keyword>
<organism evidence="6 7">
    <name type="scientific">Hydrogenispora ethanolica</name>
    <dbReference type="NCBI Taxonomy" id="1082276"/>
    <lineage>
        <taxon>Bacteria</taxon>
        <taxon>Bacillati</taxon>
        <taxon>Bacillota</taxon>
        <taxon>Hydrogenispora</taxon>
    </lineage>
</organism>
<gene>
    <name evidence="6" type="ORF">EDC14_1018107</name>
</gene>
<dbReference type="Pfam" id="PF00271">
    <property type="entry name" value="Helicase_C"/>
    <property type="match status" value="1"/>
</dbReference>
<dbReference type="SMART" id="SM00490">
    <property type="entry name" value="HELICc"/>
    <property type="match status" value="1"/>
</dbReference>
<dbReference type="RefSeq" id="WP_132015132.1">
    <property type="nucleotide sequence ID" value="NZ_SLUN01000018.1"/>
</dbReference>
<proteinExistence type="predicted"/>
<dbReference type="Gene3D" id="3.40.50.300">
    <property type="entry name" value="P-loop containing nucleotide triphosphate hydrolases"/>
    <property type="match status" value="2"/>
</dbReference>
<name>A0A4R1RFP5_HYDET</name>
<dbReference type="GO" id="GO:0043138">
    <property type="term" value="F:3'-5' DNA helicase activity"/>
    <property type="evidence" value="ECO:0007669"/>
    <property type="project" value="TreeGrafter"/>
</dbReference>
<evidence type="ECO:0000256" key="1">
    <source>
        <dbReference type="ARBA" id="ARBA00022741"/>
    </source>
</evidence>
<comment type="caution">
    <text evidence="6">The sequence shown here is derived from an EMBL/GenBank/DDBJ whole genome shotgun (WGS) entry which is preliminary data.</text>
</comment>
<dbReference type="GO" id="GO:0005524">
    <property type="term" value="F:ATP binding"/>
    <property type="evidence" value="ECO:0007669"/>
    <property type="project" value="UniProtKB-KW"/>
</dbReference>
<feature type="domain" description="Helicase C-terminal" evidence="5">
    <location>
        <begin position="427"/>
        <end position="579"/>
    </location>
</feature>
<evidence type="ECO:0000313" key="6">
    <source>
        <dbReference type="EMBL" id="TCL64808.1"/>
    </source>
</evidence>
<dbReference type="InterPro" id="IPR001650">
    <property type="entry name" value="Helicase_C-like"/>
</dbReference>
<evidence type="ECO:0000259" key="4">
    <source>
        <dbReference type="PROSITE" id="PS51192"/>
    </source>
</evidence>
<dbReference type="EMBL" id="SLUN01000018">
    <property type="protein sequence ID" value="TCL64808.1"/>
    <property type="molecule type" value="Genomic_DNA"/>
</dbReference>
<accession>A0A4R1RFP5</accession>
<feature type="domain" description="Helicase ATP-binding" evidence="4">
    <location>
        <begin position="243"/>
        <end position="395"/>
    </location>
</feature>
<evidence type="ECO:0000313" key="7">
    <source>
        <dbReference type="Proteomes" id="UP000295008"/>
    </source>
</evidence>
<dbReference type="OrthoDB" id="2077914at2"/>
<dbReference type="PROSITE" id="PS51194">
    <property type="entry name" value="HELICASE_CTER"/>
    <property type="match status" value="1"/>
</dbReference>
<keyword evidence="3" id="KW-0238">DNA-binding</keyword>
<dbReference type="GO" id="GO:0003677">
    <property type="term" value="F:DNA binding"/>
    <property type="evidence" value="ECO:0007669"/>
    <property type="project" value="UniProtKB-KW"/>
</dbReference>
<evidence type="ECO:0000259" key="5">
    <source>
        <dbReference type="PROSITE" id="PS51194"/>
    </source>
</evidence>
<keyword evidence="1" id="KW-0547">Nucleotide-binding</keyword>
<dbReference type="AlphaFoldDB" id="A0A4R1RFP5"/>
<dbReference type="GO" id="GO:0006302">
    <property type="term" value="P:double-strand break repair"/>
    <property type="evidence" value="ECO:0007669"/>
    <property type="project" value="TreeGrafter"/>
</dbReference>
<dbReference type="SUPFAM" id="SSF52540">
    <property type="entry name" value="P-loop containing nucleoside triphosphate hydrolases"/>
    <property type="match status" value="1"/>
</dbReference>
<dbReference type="Pfam" id="PF04851">
    <property type="entry name" value="ResIII"/>
    <property type="match status" value="1"/>
</dbReference>
<dbReference type="GO" id="GO:0016787">
    <property type="term" value="F:hydrolase activity"/>
    <property type="evidence" value="ECO:0007669"/>
    <property type="project" value="InterPro"/>
</dbReference>
<protein>
    <submittedName>
        <fullName evidence="6">Competence protein ComFA</fullName>
    </submittedName>
</protein>
<dbReference type="PROSITE" id="PS51192">
    <property type="entry name" value="HELICASE_ATP_BIND_1"/>
    <property type="match status" value="1"/>
</dbReference>
<sequence length="579" mass="64842">MLAPKYFLYLAESDEGRFRVSLSSNPRIDAYFLAEEGFTALQIIKPPLPLYLAEWVLEQLSTPGLKLKSGLFFRMVKRAVQTIQPHRILPPVKLSLAELRPESLDFPDLTGLLQGRILLGTELPELIAAKGLEVPWNPEDWMQYLYFHSRVRREAAVSVDRLGLPFCRRCGATTGILEDDCYFCGNSRCYTCPHCRSMGVAKSCLPLYSQPRSEEPVAEEAILPHFDFELTPPQKRASSALEQFLDGGERQFLVWAVCGGGKTEVSFGAVAKVLSAGGRVLFAVPRKDVVQELEPRFQKAFPAQTLVALYGGSGGRYEESSLVLATTHQCLRFYQAFDLIILDEEDAFPYFGSEMLHFAVRRALKPQGKLVMMTATPDRELRARAARGEIPVVEIPARPHRRPLIVPQILRTALNPVGRKDWQPPPFLREKLEALHSNGRKLLVFLPTVREVEQFGRALCDWAQSRTLKGKYVHARTPGRLEAKAALLDGAHDFLVVSTVFERGITIPNLDVVVLNADDEAIFDCRTLVQIAGRVGRMGEAAQVCFAGKRQSRAMHEAVTWISRMNEAGYQLGFLDESS</sequence>
<dbReference type="GO" id="GO:0006270">
    <property type="term" value="P:DNA replication initiation"/>
    <property type="evidence" value="ECO:0007669"/>
    <property type="project" value="TreeGrafter"/>
</dbReference>
<dbReference type="PANTHER" id="PTHR30580">
    <property type="entry name" value="PRIMOSOMAL PROTEIN N"/>
    <property type="match status" value="1"/>
</dbReference>